<dbReference type="InterPro" id="IPR005318">
    <property type="entry name" value="OM_porin_bac"/>
</dbReference>
<reference evidence="4" key="1">
    <citation type="submission" date="2020-01" db="EMBL/GenBank/DDBJ databases">
        <authorList>
            <person name="Meier V. D."/>
            <person name="Meier V D."/>
        </authorList>
    </citation>
    <scope>NUCLEOTIDE SEQUENCE</scope>
    <source>
        <strain evidence="4">HLG_WM_MAG_02</strain>
    </source>
</reference>
<name>A0A6S6SS46_9BACT</name>
<dbReference type="GO" id="GO:0016020">
    <property type="term" value="C:membrane"/>
    <property type="evidence" value="ECO:0007669"/>
    <property type="project" value="InterPro"/>
</dbReference>
<keyword evidence="2" id="KW-0813">Transport</keyword>
<dbReference type="GO" id="GO:0015288">
    <property type="term" value="F:porin activity"/>
    <property type="evidence" value="ECO:0007669"/>
    <property type="project" value="TreeGrafter"/>
</dbReference>
<accession>A0A6S6SS46</accession>
<dbReference type="Gene3D" id="2.40.160.10">
    <property type="entry name" value="Porin"/>
    <property type="match status" value="1"/>
</dbReference>
<feature type="non-terminal residue" evidence="4">
    <location>
        <position position="1"/>
    </location>
</feature>
<keyword evidence="3" id="KW-0732">Signal</keyword>
<dbReference type="AlphaFoldDB" id="A0A6S6SS46"/>
<proteinExistence type="inferred from homology"/>
<dbReference type="Pfam" id="PF03573">
    <property type="entry name" value="OprD"/>
    <property type="match status" value="1"/>
</dbReference>
<dbReference type="InterPro" id="IPR023614">
    <property type="entry name" value="Porin_dom_sf"/>
</dbReference>
<gene>
    <name evidence="4" type="ORF">HELGO_WM36800</name>
</gene>
<protein>
    <recommendedName>
        <fullName evidence="5">Outer membrane porin, OprD family</fullName>
    </recommendedName>
</protein>
<dbReference type="EMBL" id="CACVAZ010000052">
    <property type="protein sequence ID" value="CAA6808551.1"/>
    <property type="molecule type" value="Genomic_DNA"/>
</dbReference>
<sequence>GYFRSTYHVHDLKNDKTYRDDGIGGKLHFKTASYEGLSLGASVYASTQVFYDDNGPILPLRGDDDKAYAIIGELYLQSKFDKTDLKIGRQELNTPFADMDDVGMIPNTFEALTVVNNNIENTEVFVGQINKMAGVDAVVTDRFTKVNASDNMQLLGLTYKGIENVEVAAWYNRLHGAKVDGIAYLETSYEQEFENYNYSAGLQYAKETYSVGKDTQVLGMKLDVEIKPIGLLVKGAYNNIGENTANSGFGGGPFFASSEFLIVDHAGKNGEAKCLGIEYDASLMGIDNLVLGLGKIEIETASKKKSSEVDLVASYEFGDNLEAHMVYANVKGINVGEKDAKHFRVYLNQSF</sequence>
<evidence type="ECO:0000256" key="1">
    <source>
        <dbReference type="ARBA" id="ARBA00009075"/>
    </source>
</evidence>
<evidence type="ECO:0000313" key="4">
    <source>
        <dbReference type="EMBL" id="CAA6808551.1"/>
    </source>
</evidence>
<evidence type="ECO:0000256" key="3">
    <source>
        <dbReference type="ARBA" id="ARBA00022729"/>
    </source>
</evidence>
<dbReference type="PANTHER" id="PTHR34596:SF2">
    <property type="entry name" value="CHITOPORIN"/>
    <property type="match status" value="1"/>
</dbReference>
<comment type="similarity">
    <text evidence="1">Belongs to the outer membrane porin (Opr) (TC 1.B.25) family.</text>
</comment>
<evidence type="ECO:0008006" key="5">
    <source>
        <dbReference type="Google" id="ProtNLM"/>
    </source>
</evidence>
<dbReference type="PANTHER" id="PTHR34596">
    <property type="entry name" value="CHITOPORIN"/>
    <property type="match status" value="1"/>
</dbReference>
<evidence type="ECO:0000256" key="2">
    <source>
        <dbReference type="ARBA" id="ARBA00022448"/>
    </source>
</evidence>
<organism evidence="4">
    <name type="scientific">uncultured Sulfurovum sp</name>
    <dbReference type="NCBI Taxonomy" id="269237"/>
    <lineage>
        <taxon>Bacteria</taxon>
        <taxon>Pseudomonadati</taxon>
        <taxon>Campylobacterota</taxon>
        <taxon>Epsilonproteobacteria</taxon>
        <taxon>Campylobacterales</taxon>
        <taxon>Sulfurovaceae</taxon>
        <taxon>Sulfurovum</taxon>
        <taxon>environmental samples</taxon>
    </lineage>
</organism>